<comment type="caution">
    <text evidence="1">The sequence shown here is derived from an EMBL/GenBank/DDBJ whole genome shotgun (WGS) entry which is preliminary data.</text>
</comment>
<evidence type="ECO:0000313" key="2">
    <source>
        <dbReference type="Proteomes" id="UP001439008"/>
    </source>
</evidence>
<sequence length="99" mass="11789">METSRRKADWAQQCETLPINHYRYSNIICLNTILVINPFNGFNTIADWFDFFFRPILNDISRDIEIDKGGVVDWCGFIRSRCLQILKSVKENWWQKPNC</sequence>
<accession>A0ABV2AF14</accession>
<keyword evidence="2" id="KW-1185">Reference proteome</keyword>
<proteinExistence type="predicted"/>
<gene>
    <name evidence="1" type="ORF">MHBO_000263</name>
</gene>
<evidence type="ECO:0000313" key="1">
    <source>
        <dbReference type="EMBL" id="MES1918273.1"/>
    </source>
</evidence>
<name>A0ABV2AF14_9EUKA</name>
<organism evidence="1 2">
    <name type="scientific">Bonamia ostreae</name>
    <dbReference type="NCBI Taxonomy" id="126728"/>
    <lineage>
        <taxon>Eukaryota</taxon>
        <taxon>Sar</taxon>
        <taxon>Rhizaria</taxon>
        <taxon>Endomyxa</taxon>
        <taxon>Ascetosporea</taxon>
        <taxon>Haplosporida</taxon>
        <taxon>Bonamia</taxon>
    </lineage>
</organism>
<dbReference type="EMBL" id="JBDODL010000035">
    <property type="protein sequence ID" value="MES1918273.1"/>
    <property type="molecule type" value="Genomic_DNA"/>
</dbReference>
<dbReference type="Proteomes" id="UP001439008">
    <property type="component" value="Unassembled WGS sequence"/>
</dbReference>
<protein>
    <submittedName>
        <fullName evidence="1">Uncharacterized protein</fullName>
    </submittedName>
</protein>
<reference evidence="1 2" key="1">
    <citation type="journal article" date="2024" name="BMC Biol.">
        <title>Comparative genomics of Ascetosporea gives new insight into the evolutionary basis for animal parasitism in Rhizaria.</title>
        <authorList>
            <person name="Hiltunen Thoren M."/>
            <person name="Onut-Brannstrom I."/>
            <person name="Alfjorden A."/>
            <person name="Peckova H."/>
            <person name="Swords F."/>
            <person name="Hooper C."/>
            <person name="Holzer A.S."/>
            <person name="Bass D."/>
            <person name="Burki F."/>
        </authorList>
    </citation>
    <scope>NUCLEOTIDE SEQUENCE [LARGE SCALE GENOMIC DNA]</scope>
    <source>
        <strain evidence="1">20-A016</strain>
    </source>
</reference>